<dbReference type="Proteomes" id="UP000249829">
    <property type="component" value="Unassembled WGS sequence"/>
</dbReference>
<keyword evidence="1" id="KW-0732">Signal</keyword>
<evidence type="ECO:0008006" key="4">
    <source>
        <dbReference type="Google" id="ProtNLM"/>
    </source>
</evidence>
<name>A0A2V5H1B8_ASPV1</name>
<reference evidence="2 3" key="1">
    <citation type="submission" date="2018-02" db="EMBL/GenBank/DDBJ databases">
        <title>The genomes of Aspergillus section Nigri reveals drivers in fungal speciation.</title>
        <authorList>
            <consortium name="DOE Joint Genome Institute"/>
            <person name="Vesth T.C."/>
            <person name="Nybo J."/>
            <person name="Theobald S."/>
            <person name="Brandl J."/>
            <person name="Frisvad J.C."/>
            <person name="Nielsen K.F."/>
            <person name="Lyhne E.K."/>
            <person name="Kogle M.E."/>
            <person name="Kuo A."/>
            <person name="Riley R."/>
            <person name="Clum A."/>
            <person name="Nolan M."/>
            <person name="Lipzen A."/>
            <person name="Salamov A."/>
            <person name="Henrissat B."/>
            <person name="Wiebenga A."/>
            <person name="De vries R.P."/>
            <person name="Grigoriev I.V."/>
            <person name="Mortensen U.H."/>
            <person name="Andersen M.R."/>
            <person name="Baker S.E."/>
        </authorList>
    </citation>
    <scope>NUCLEOTIDE SEQUENCE [LARGE SCALE GENOMIC DNA]</scope>
    <source>
        <strain evidence="2 3">CBS 115571</strain>
    </source>
</reference>
<proteinExistence type="predicted"/>
<feature type="signal peptide" evidence="1">
    <location>
        <begin position="1"/>
        <end position="18"/>
    </location>
</feature>
<evidence type="ECO:0000313" key="2">
    <source>
        <dbReference type="EMBL" id="PYI14553.1"/>
    </source>
</evidence>
<dbReference type="AlphaFoldDB" id="A0A2V5H1B8"/>
<sequence>MHLPTLLLTTLTAALAAADLIEYCPFAQDKTGMLQHPYCCDSYTPSKVTELAVEGTNCQQVTEPVAKCPNGLGVKCCYTINQIFICTADAILEDD</sequence>
<accession>A0A2V5H1B8</accession>
<evidence type="ECO:0000256" key="1">
    <source>
        <dbReference type="SAM" id="SignalP"/>
    </source>
</evidence>
<keyword evidence="3" id="KW-1185">Reference proteome</keyword>
<dbReference type="EMBL" id="KZ825209">
    <property type="protein sequence ID" value="PYI14553.1"/>
    <property type="molecule type" value="Genomic_DNA"/>
</dbReference>
<evidence type="ECO:0000313" key="3">
    <source>
        <dbReference type="Proteomes" id="UP000249829"/>
    </source>
</evidence>
<protein>
    <recommendedName>
        <fullName evidence="4">Hydrophobin</fullName>
    </recommendedName>
</protein>
<feature type="chain" id="PRO_5016050245" description="Hydrophobin" evidence="1">
    <location>
        <begin position="19"/>
        <end position="95"/>
    </location>
</feature>
<organism evidence="2 3">
    <name type="scientific">Aspergillus violaceofuscus (strain CBS 115571)</name>
    <dbReference type="NCBI Taxonomy" id="1450538"/>
    <lineage>
        <taxon>Eukaryota</taxon>
        <taxon>Fungi</taxon>
        <taxon>Dikarya</taxon>
        <taxon>Ascomycota</taxon>
        <taxon>Pezizomycotina</taxon>
        <taxon>Eurotiomycetes</taxon>
        <taxon>Eurotiomycetidae</taxon>
        <taxon>Eurotiales</taxon>
        <taxon>Aspergillaceae</taxon>
        <taxon>Aspergillus</taxon>
    </lineage>
</organism>
<dbReference type="OMA" id="ACCYTIG"/>
<gene>
    <name evidence="2" type="ORF">BO99DRAFT_437268</name>
</gene>